<dbReference type="Proteomes" id="UP000694257">
    <property type="component" value="Chromosome"/>
</dbReference>
<keyword evidence="1" id="KW-0812">Transmembrane</keyword>
<evidence type="ECO:0000256" key="1">
    <source>
        <dbReference type="SAM" id="Phobius"/>
    </source>
</evidence>
<evidence type="ECO:0000313" key="3">
    <source>
        <dbReference type="Proteomes" id="UP000694257"/>
    </source>
</evidence>
<organism evidence="2 3">
    <name type="scientific">Nocardia iowensis</name>
    <dbReference type="NCBI Taxonomy" id="204891"/>
    <lineage>
        <taxon>Bacteria</taxon>
        <taxon>Bacillati</taxon>
        <taxon>Actinomycetota</taxon>
        <taxon>Actinomycetes</taxon>
        <taxon>Mycobacteriales</taxon>
        <taxon>Nocardiaceae</taxon>
        <taxon>Nocardia</taxon>
    </lineage>
</organism>
<sequence>MTEQGQTYAAFIETELKTERERRATFDARGQALVTTSGALFTLLAGVAALVKTPATTRLPSAVLPMGTVTLLLFVGAAICGAIAGWNRWYAVAAADTLAVMVSADHWIDDEVDARNYLSTLAVETLRTLRTSTDLKAKWVGIGLVIQVLALVALGVTVFITVLHG</sequence>
<evidence type="ECO:0000313" key="2">
    <source>
        <dbReference type="EMBL" id="QXN91824.1"/>
    </source>
</evidence>
<feature type="transmembrane region" description="Helical" evidence="1">
    <location>
        <begin position="139"/>
        <end position="163"/>
    </location>
</feature>
<keyword evidence="1" id="KW-1133">Transmembrane helix</keyword>
<gene>
    <name evidence="2" type="ORF">KV110_01095</name>
</gene>
<accession>A0ABX8RQB0</accession>
<reference evidence="2 3" key="1">
    <citation type="submission" date="2021-07" db="EMBL/GenBank/DDBJ databases">
        <title>Whole Genome Sequence of Nocardia Iowensis.</title>
        <authorList>
            <person name="Lamm A."/>
            <person name="Collins-Fairclough A.M."/>
            <person name="Bunk B."/>
            <person name="Sproer C."/>
        </authorList>
    </citation>
    <scope>NUCLEOTIDE SEQUENCE [LARGE SCALE GENOMIC DNA]</scope>
    <source>
        <strain evidence="2 3">NRRL 5646</strain>
    </source>
</reference>
<keyword evidence="1" id="KW-0472">Membrane</keyword>
<feature type="transmembrane region" description="Helical" evidence="1">
    <location>
        <begin position="32"/>
        <end position="51"/>
    </location>
</feature>
<name>A0ABX8RQB0_NOCIO</name>
<dbReference type="EMBL" id="CP078145">
    <property type="protein sequence ID" value="QXN91824.1"/>
    <property type="molecule type" value="Genomic_DNA"/>
</dbReference>
<keyword evidence="3" id="KW-1185">Reference proteome</keyword>
<proteinExistence type="predicted"/>
<protein>
    <recommendedName>
        <fullName evidence="4">Integral membrane plasmid transfer protein</fullName>
    </recommendedName>
</protein>
<feature type="transmembrane region" description="Helical" evidence="1">
    <location>
        <begin position="63"/>
        <end position="86"/>
    </location>
</feature>
<evidence type="ECO:0008006" key="4">
    <source>
        <dbReference type="Google" id="ProtNLM"/>
    </source>
</evidence>
<dbReference type="RefSeq" id="WP_218472673.1">
    <property type="nucleotide sequence ID" value="NZ_BAABJN010000009.1"/>
</dbReference>